<keyword evidence="2" id="KW-1133">Transmembrane helix</keyword>
<evidence type="ECO:0000313" key="4">
    <source>
        <dbReference type="Proteomes" id="UP000824410"/>
    </source>
</evidence>
<dbReference type="AlphaFoldDB" id="A0AAP2NUN9"/>
<dbReference type="EMBL" id="SHDO01000003">
    <property type="protein sequence ID" value="MBX6979232.1"/>
    <property type="molecule type" value="Genomic_DNA"/>
</dbReference>
<comment type="caution">
    <text evidence="3">The sequence shown here is derived from an EMBL/GenBank/DDBJ whole genome shotgun (WGS) entry which is preliminary data.</text>
</comment>
<evidence type="ECO:0000256" key="1">
    <source>
        <dbReference type="ARBA" id="ARBA00044755"/>
    </source>
</evidence>
<keyword evidence="2" id="KW-0472">Membrane</keyword>
<feature type="transmembrane region" description="Helical" evidence="2">
    <location>
        <begin position="12"/>
        <end position="43"/>
    </location>
</feature>
<comment type="similarity">
    <text evidence="1">Belongs to the bactofilin family.</text>
</comment>
<dbReference type="PANTHER" id="PTHR35024:SF4">
    <property type="entry name" value="POLYMER-FORMING CYTOSKELETAL PROTEIN"/>
    <property type="match status" value="1"/>
</dbReference>
<proteinExistence type="inferred from homology"/>
<accession>A0AAP2NUN9</accession>
<dbReference type="PANTHER" id="PTHR35024">
    <property type="entry name" value="HYPOTHETICAL CYTOSOLIC PROTEIN"/>
    <property type="match status" value="1"/>
</dbReference>
<reference evidence="3" key="1">
    <citation type="submission" date="2019-02" db="EMBL/GenBank/DDBJ databases">
        <title>Genomic characterization of isolates from hospital effluents in KZN, South Africa.</title>
        <authorList>
            <person name="Ntshobeni N."/>
            <person name="Allam M."/>
            <person name="Ismail A."/>
            <person name="Amoako D."/>
            <person name="Essack S."/>
            <person name="Chenia H."/>
        </authorList>
    </citation>
    <scope>NUCLEOTIDE SEQUENCE</scope>
    <source>
        <strain evidence="3">AFE97_S1</strain>
    </source>
</reference>
<keyword evidence="2" id="KW-0812">Transmembrane</keyword>
<name>A0AAP2NUN9_PRORE</name>
<dbReference type="Proteomes" id="UP000824410">
    <property type="component" value="Unassembled WGS sequence"/>
</dbReference>
<dbReference type="InterPro" id="IPR007607">
    <property type="entry name" value="BacA/B"/>
</dbReference>
<sequence length="231" mass="25803">MKKTYLFLNTSFFFWFLTLIGWFFSYSAITLFSFVLSILFLILHFNQKKVSKMFTKRQNKPTPEVTPIPTASTPEAPAKLEEQITIATPTISEEKSNTIISRDVIFEGNITSNEQVHIYGKVIGNIIGKNNTVKVMLNGQVTGNITSKELIVNGRVEGECLSDSISIENNGEIHGTIQYSNLSIKKGGILSGQAKVKEATLHNEKVTQLKDRVKHDLHTPTDNIDKDIASI</sequence>
<protein>
    <submittedName>
        <fullName evidence="3">Polymer-forming cytoskeletal protein</fullName>
    </submittedName>
</protein>
<evidence type="ECO:0000313" key="3">
    <source>
        <dbReference type="EMBL" id="MBX6979232.1"/>
    </source>
</evidence>
<gene>
    <name evidence="3" type="ORF">EX242_02995</name>
</gene>
<evidence type="ECO:0000256" key="2">
    <source>
        <dbReference type="SAM" id="Phobius"/>
    </source>
</evidence>
<dbReference type="Pfam" id="PF04519">
    <property type="entry name" value="Bactofilin"/>
    <property type="match status" value="1"/>
</dbReference>
<organism evidence="3 4">
    <name type="scientific">Providencia rettgeri</name>
    <dbReference type="NCBI Taxonomy" id="587"/>
    <lineage>
        <taxon>Bacteria</taxon>
        <taxon>Pseudomonadati</taxon>
        <taxon>Pseudomonadota</taxon>
        <taxon>Gammaproteobacteria</taxon>
        <taxon>Enterobacterales</taxon>
        <taxon>Morganellaceae</taxon>
        <taxon>Providencia</taxon>
    </lineage>
</organism>